<comment type="similarity">
    <text evidence="2">Belongs to the VKOR family.</text>
</comment>
<feature type="transmembrane region" description="Helical" evidence="10">
    <location>
        <begin position="57"/>
        <end position="79"/>
    </location>
</feature>
<proteinExistence type="inferred from homology"/>
<evidence type="ECO:0000256" key="4">
    <source>
        <dbReference type="ARBA" id="ARBA00022719"/>
    </source>
</evidence>
<dbReference type="GO" id="GO:0016020">
    <property type="term" value="C:membrane"/>
    <property type="evidence" value="ECO:0007669"/>
    <property type="project" value="UniProtKB-SubCell"/>
</dbReference>
<evidence type="ECO:0000256" key="5">
    <source>
        <dbReference type="ARBA" id="ARBA00022989"/>
    </source>
</evidence>
<evidence type="ECO:0000256" key="10">
    <source>
        <dbReference type="SAM" id="Phobius"/>
    </source>
</evidence>
<reference evidence="12 13" key="1">
    <citation type="journal article" date="2016" name="Nat. Commun.">
        <title>Thousands of microbial genomes shed light on interconnected biogeochemical processes in an aquifer system.</title>
        <authorList>
            <person name="Anantharaman K."/>
            <person name="Brown C.T."/>
            <person name="Hug L.A."/>
            <person name="Sharon I."/>
            <person name="Castelle C.J."/>
            <person name="Probst A.J."/>
            <person name="Thomas B.C."/>
            <person name="Singh A."/>
            <person name="Wilkins M.J."/>
            <person name="Karaoz U."/>
            <person name="Brodie E.L."/>
            <person name="Williams K.H."/>
            <person name="Hubbard S.S."/>
            <person name="Banfield J.F."/>
        </authorList>
    </citation>
    <scope>NUCLEOTIDE SEQUENCE [LARGE SCALE GENOMIC DNA]</scope>
</reference>
<dbReference type="EMBL" id="MFHQ01000018">
    <property type="protein sequence ID" value="OGF74446.1"/>
    <property type="molecule type" value="Genomic_DNA"/>
</dbReference>
<feature type="transmembrane region" description="Helical" evidence="10">
    <location>
        <begin position="91"/>
        <end position="111"/>
    </location>
</feature>
<keyword evidence="9" id="KW-0676">Redox-active center</keyword>
<keyword evidence="4" id="KW-0874">Quinone</keyword>
<evidence type="ECO:0000256" key="2">
    <source>
        <dbReference type="ARBA" id="ARBA00006214"/>
    </source>
</evidence>
<organism evidence="12 13">
    <name type="scientific">Candidatus Giovannonibacteria bacterium RIFCSPHIGHO2_02_FULL_46_20</name>
    <dbReference type="NCBI Taxonomy" id="1798338"/>
    <lineage>
        <taxon>Bacteria</taxon>
        <taxon>Candidatus Giovannoniibacteriota</taxon>
    </lineage>
</organism>
<dbReference type="GO" id="GO:0016491">
    <property type="term" value="F:oxidoreductase activity"/>
    <property type="evidence" value="ECO:0007669"/>
    <property type="project" value="UniProtKB-KW"/>
</dbReference>
<comment type="subcellular location">
    <subcellularLocation>
        <location evidence="1">Membrane</location>
        <topology evidence="1">Multi-pass membrane protein</topology>
    </subcellularLocation>
</comment>
<evidence type="ECO:0000259" key="11">
    <source>
        <dbReference type="SMART" id="SM00756"/>
    </source>
</evidence>
<dbReference type="GO" id="GO:0048038">
    <property type="term" value="F:quinone binding"/>
    <property type="evidence" value="ECO:0007669"/>
    <property type="project" value="UniProtKB-KW"/>
</dbReference>
<evidence type="ECO:0000256" key="1">
    <source>
        <dbReference type="ARBA" id="ARBA00004141"/>
    </source>
</evidence>
<evidence type="ECO:0000313" key="12">
    <source>
        <dbReference type="EMBL" id="OGF74446.1"/>
    </source>
</evidence>
<dbReference type="SMART" id="SM00756">
    <property type="entry name" value="VKc"/>
    <property type="match status" value="1"/>
</dbReference>
<keyword evidence="7 10" id="KW-0472">Membrane</keyword>
<dbReference type="CDD" id="cd12916">
    <property type="entry name" value="VKOR_1"/>
    <property type="match status" value="1"/>
</dbReference>
<comment type="caution">
    <text evidence="12">The sequence shown here is derived from an EMBL/GenBank/DDBJ whole genome shotgun (WGS) entry which is preliminary data.</text>
</comment>
<name>A0A1F5WFP2_9BACT</name>
<keyword evidence="8" id="KW-1015">Disulfide bond</keyword>
<dbReference type="STRING" id="1798338.A3J56_02785"/>
<dbReference type="Gene3D" id="1.20.1440.130">
    <property type="entry name" value="VKOR domain"/>
    <property type="match status" value="1"/>
</dbReference>
<dbReference type="InterPro" id="IPR038354">
    <property type="entry name" value="VKOR_sf"/>
</dbReference>
<dbReference type="InterPro" id="IPR044698">
    <property type="entry name" value="VKOR/LTO1"/>
</dbReference>
<keyword evidence="5 10" id="KW-1133">Transmembrane helix</keyword>
<dbReference type="PANTHER" id="PTHR34573">
    <property type="entry name" value="VKC DOMAIN-CONTAINING PROTEIN"/>
    <property type="match status" value="1"/>
</dbReference>
<protein>
    <recommendedName>
        <fullName evidence="11">Vitamin K epoxide reductase domain-containing protein</fullName>
    </recommendedName>
</protein>
<sequence length="144" mass="15874">MPPITRNIKIAAIIFLAVSAVGFLDATYLTVEHYRGGIPPCAILGCEIVLTSAQSRIAGVPVALFGSLYYLTLLIFSFAYLDSEKKSIIRLASYCTVVGFVASIYFVYLQLFVIKEICQYCMISAGTSTILFVLGIYIFTKTRQ</sequence>
<evidence type="ECO:0000256" key="7">
    <source>
        <dbReference type="ARBA" id="ARBA00023136"/>
    </source>
</evidence>
<feature type="transmembrane region" description="Helical" evidence="10">
    <location>
        <begin position="117"/>
        <end position="139"/>
    </location>
</feature>
<dbReference type="PANTHER" id="PTHR34573:SF1">
    <property type="entry name" value="VITAMIN K EPOXIDE REDUCTASE DOMAIN-CONTAINING PROTEIN"/>
    <property type="match status" value="1"/>
</dbReference>
<evidence type="ECO:0000313" key="13">
    <source>
        <dbReference type="Proteomes" id="UP000178406"/>
    </source>
</evidence>
<dbReference type="AlphaFoldDB" id="A0A1F5WFP2"/>
<accession>A0A1F5WFP2</accession>
<evidence type="ECO:0000256" key="9">
    <source>
        <dbReference type="ARBA" id="ARBA00023284"/>
    </source>
</evidence>
<evidence type="ECO:0000256" key="3">
    <source>
        <dbReference type="ARBA" id="ARBA00022692"/>
    </source>
</evidence>
<gene>
    <name evidence="12" type="ORF">A3J56_02785</name>
</gene>
<dbReference type="InterPro" id="IPR012932">
    <property type="entry name" value="VKOR"/>
</dbReference>
<evidence type="ECO:0000256" key="6">
    <source>
        <dbReference type="ARBA" id="ARBA00023002"/>
    </source>
</evidence>
<feature type="domain" description="Vitamin K epoxide reductase" evidence="11">
    <location>
        <begin position="8"/>
        <end position="139"/>
    </location>
</feature>
<keyword evidence="3 10" id="KW-0812">Transmembrane</keyword>
<evidence type="ECO:0000256" key="8">
    <source>
        <dbReference type="ARBA" id="ARBA00023157"/>
    </source>
</evidence>
<keyword evidence="6" id="KW-0560">Oxidoreductase</keyword>
<dbReference type="Proteomes" id="UP000178406">
    <property type="component" value="Unassembled WGS sequence"/>
</dbReference>
<dbReference type="Pfam" id="PF07884">
    <property type="entry name" value="VKOR"/>
    <property type="match status" value="1"/>
</dbReference>